<organism evidence="2">
    <name type="scientific">Tanacetum cinerariifolium</name>
    <name type="common">Dalmatian daisy</name>
    <name type="synonym">Chrysanthemum cinerariifolium</name>
    <dbReference type="NCBI Taxonomy" id="118510"/>
    <lineage>
        <taxon>Eukaryota</taxon>
        <taxon>Viridiplantae</taxon>
        <taxon>Streptophyta</taxon>
        <taxon>Embryophyta</taxon>
        <taxon>Tracheophyta</taxon>
        <taxon>Spermatophyta</taxon>
        <taxon>Magnoliopsida</taxon>
        <taxon>eudicotyledons</taxon>
        <taxon>Gunneridae</taxon>
        <taxon>Pentapetalae</taxon>
        <taxon>asterids</taxon>
        <taxon>campanulids</taxon>
        <taxon>Asterales</taxon>
        <taxon>Asteraceae</taxon>
        <taxon>Asteroideae</taxon>
        <taxon>Anthemideae</taxon>
        <taxon>Anthemidinae</taxon>
        <taxon>Tanacetum</taxon>
    </lineage>
</organism>
<evidence type="ECO:0000313" key="2">
    <source>
        <dbReference type="EMBL" id="GFD60552.1"/>
    </source>
</evidence>
<comment type="caution">
    <text evidence="2">The sequence shown here is derived from an EMBL/GenBank/DDBJ whole genome shotgun (WGS) entry which is preliminary data.</text>
</comment>
<proteinExistence type="predicted"/>
<feature type="non-terminal residue" evidence="2">
    <location>
        <position position="1"/>
    </location>
</feature>
<accession>A0A699XKK9</accession>
<feature type="region of interest" description="Disordered" evidence="1">
    <location>
        <begin position="30"/>
        <end position="80"/>
    </location>
</feature>
<dbReference type="EMBL" id="BKCJ011879356">
    <property type="protein sequence ID" value="GFD60552.1"/>
    <property type="molecule type" value="Genomic_DNA"/>
</dbReference>
<sequence length="80" mass="8064">ADKALSLAENPKQSAPDGFDYAKLASALADEMERRSQVGTTQPQAPASPEQPALTASAGGAADAGQGSNNTDNTDSNTDT</sequence>
<gene>
    <name evidence="2" type="ORF">Tci_932521</name>
</gene>
<feature type="compositionally biased region" description="Low complexity" evidence="1">
    <location>
        <begin position="42"/>
        <end position="80"/>
    </location>
</feature>
<protein>
    <submittedName>
        <fullName evidence="2">Uncharacterized protein</fullName>
    </submittedName>
</protein>
<dbReference type="AlphaFoldDB" id="A0A699XKK9"/>
<evidence type="ECO:0000256" key="1">
    <source>
        <dbReference type="SAM" id="MobiDB-lite"/>
    </source>
</evidence>
<feature type="non-terminal residue" evidence="2">
    <location>
        <position position="80"/>
    </location>
</feature>
<reference evidence="2" key="1">
    <citation type="journal article" date="2019" name="Sci. Rep.">
        <title>Draft genome of Tanacetum cinerariifolium, the natural source of mosquito coil.</title>
        <authorList>
            <person name="Yamashiro T."/>
            <person name="Shiraishi A."/>
            <person name="Satake H."/>
            <person name="Nakayama K."/>
        </authorList>
    </citation>
    <scope>NUCLEOTIDE SEQUENCE</scope>
</reference>
<name>A0A699XKK9_TANCI</name>